<reference evidence="1" key="1">
    <citation type="submission" date="2022-07" db="EMBL/GenBank/DDBJ databases">
        <title>Phylogenomic reconstructions and comparative analyses of Kickxellomycotina fungi.</title>
        <authorList>
            <person name="Reynolds N.K."/>
            <person name="Stajich J.E."/>
            <person name="Barry K."/>
            <person name="Grigoriev I.V."/>
            <person name="Crous P."/>
            <person name="Smith M.E."/>
        </authorList>
    </citation>
    <scope>NUCLEOTIDE SEQUENCE</scope>
    <source>
        <strain evidence="1">NRRL 5244</strain>
    </source>
</reference>
<gene>
    <name evidence="1" type="primary">nob1</name>
    <name evidence="1" type="ORF">FBU59_001036</name>
</gene>
<evidence type="ECO:0000313" key="1">
    <source>
        <dbReference type="EMBL" id="KAJ1949684.1"/>
    </source>
</evidence>
<accession>A0ACC1JF65</accession>
<keyword evidence="1" id="KW-0540">Nuclease</keyword>
<protein>
    <submittedName>
        <fullName evidence="1">20S-pre-rRNA D-site endonuclease nob1</fullName>
    </submittedName>
</protein>
<sequence length="506" mass="56014">MSNGADTAAATTPPQAPTDAQPVPVLTYEEKLKLNNNKPVVTLVVDTNPFIKGLPLDHIANKFVTIPEVLGELRSRAAKDRYQSLDLKHGIEVIEPDAESMSAVVGFAKKTGDYASLAMADLKVVALAFMLEKRANGMRRLRLEPVGSQPNIADRKLMENAVELVGNGDNEEIKEEETEEQEVKEAEKEVEQLDNKIQDLSVESNEEEDAMADAVLTSAAKDEFEVGSDEEFDDEEEEEEEEESDSQQPAEEDDDDGWEVAGPKKTKKAPRKDDFFNGEWITPSNVKLHLAANAMGMKNALSNRPQSIFKVACVTSDFAMQNVILKMGINLVTPDGIAVRRLRTWVLRCHACFALTGDMNKQFCPACGHPTLKRCSVTTGTNGQLQVHLKKDYRYNLRGTVYSMPKPHGGKHTIRDVITREDDKAYRSAVRYKQIKESKANSGLGGVNSLLDPDFIPDLLIGNSLADSKGYGVATDARGMPMVARNRKNPNAVKRTGNRKHKRQDF</sequence>
<dbReference type="Proteomes" id="UP001150603">
    <property type="component" value="Unassembled WGS sequence"/>
</dbReference>
<keyword evidence="2" id="KW-1185">Reference proteome</keyword>
<proteinExistence type="predicted"/>
<evidence type="ECO:0000313" key="2">
    <source>
        <dbReference type="Proteomes" id="UP001150603"/>
    </source>
</evidence>
<dbReference type="EMBL" id="JANBPW010000388">
    <property type="protein sequence ID" value="KAJ1949684.1"/>
    <property type="molecule type" value="Genomic_DNA"/>
</dbReference>
<keyword evidence="1" id="KW-0255">Endonuclease</keyword>
<keyword evidence="1" id="KW-0378">Hydrolase</keyword>
<comment type="caution">
    <text evidence="1">The sequence shown here is derived from an EMBL/GenBank/DDBJ whole genome shotgun (WGS) entry which is preliminary data.</text>
</comment>
<organism evidence="1 2">
    <name type="scientific">Linderina macrospora</name>
    <dbReference type="NCBI Taxonomy" id="4868"/>
    <lineage>
        <taxon>Eukaryota</taxon>
        <taxon>Fungi</taxon>
        <taxon>Fungi incertae sedis</taxon>
        <taxon>Zoopagomycota</taxon>
        <taxon>Kickxellomycotina</taxon>
        <taxon>Kickxellomycetes</taxon>
        <taxon>Kickxellales</taxon>
        <taxon>Kickxellaceae</taxon>
        <taxon>Linderina</taxon>
    </lineage>
</organism>
<name>A0ACC1JF65_9FUNG</name>